<evidence type="ECO:0000256" key="2">
    <source>
        <dbReference type="ARBA" id="ARBA00022679"/>
    </source>
</evidence>
<keyword evidence="2 3" id="KW-0808">Transferase</keyword>
<organism evidence="7 8">
    <name type="scientific">Aspergillus oryzae</name>
    <name type="common">Yellow koji mold</name>
    <dbReference type="NCBI Taxonomy" id="5062"/>
    <lineage>
        <taxon>Eukaryota</taxon>
        <taxon>Fungi</taxon>
        <taxon>Dikarya</taxon>
        <taxon>Ascomycota</taxon>
        <taxon>Pezizomycotina</taxon>
        <taxon>Eurotiomycetes</taxon>
        <taxon>Eurotiomycetidae</taxon>
        <taxon>Eurotiales</taxon>
        <taxon>Aspergillaceae</taxon>
        <taxon>Aspergillus</taxon>
        <taxon>Aspergillus subgen. Circumdati</taxon>
    </lineage>
</organism>
<dbReference type="EMBL" id="BSYA01000124">
    <property type="protein sequence ID" value="GMG33766.1"/>
    <property type="molecule type" value="Genomic_DNA"/>
</dbReference>
<evidence type="ECO:0000313" key="7">
    <source>
        <dbReference type="EMBL" id="GMG33766.1"/>
    </source>
</evidence>
<feature type="region of interest" description="Disordered" evidence="4">
    <location>
        <begin position="1"/>
        <end position="25"/>
    </location>
</feature>
<dbReference type="SUPFAM" id="SSF53901">
    <property type="entry name" value="Thiolase-like"/>
    <property type="match status" value="2"/>
</dbReference>
<dbReference type="AlphaFoldDB" id="A0AAN5C054"/>
<dbReference type="InterPro" id="IPR016039">
    <property type="entry name" value="Thiolase-like"/>
</dbReference>
<dbReference type="Pfam" id="PF02797">
    <property type="entry name" value="Chal_sti_synt_C"/>
    <property type="match status" value="1"/>
</dbReference>
<accession>A0AAN5C054</accession>
<dbReference type="InterPro" id="IPR011141">
    <property type="entry name" value="Polyketide_synthase_type-III"/>
</dbReference>
<dbReference type="PANTHER" id="PTHR11877:SF46">
    <property type="entry name" value="TYPE III POLYKETIDE SYNTHASE A"/>
    <property type="match status" value="1"/>
</dbReference>
<dbReference type="Pfam" id="PF00195">
    <property type="entry name" value="Chal_sti_synt_N"/>
    <property type="match status" value="1"/>
</dbReference>
<dbReference type="FunFam" id="3.40.47.10:FF:000088">
    <property type="entry name" value="Putative chalcone synthase"/>
    <property type="match status" value="1"/>
</dbReference>
<dbReference type="InterPro" id="IPR001099">
    <property type="entry name" value="Chalcone/stilbene_synt_N"/>
</dbReference>
<evidence type="ECO:0000256" key="1">
    <source>
        <dbReference type="ARBA" id="ARBA00005531"/>
    </source>
</evidence>
<dbReference type="Gene3D" id="3.40.47.10">
    <property type="match status" value="2"/>
</dbReference>
<feature type="compositionally biased region" description="Basic and acidic residues" evidence="4">
    <location>
        <begin position="13"/>
        <end position="22"/>
    </location>
</feature>
<dbReference type="PIRSF" id="PIRSF000451">
    <property type="entry name" value="PKS_III"/>
    <property type="match status" value="1"/>
</dbReference>
<dbReference type="GO" id="GO:0030639">
    <property type="term" value="P:polyketide biosynthetic process"/>
    <property type="evidence" value="ECO:0007669"/>
    <property type="project" value="TreeGrafter"/>
</dbReference>
<gene>
    <name evidence="7" type="ORF">Aory04_000923300</name>
</gene>
<feature type="domain" description="Chalcone/stilbene synthase N-terminal" evidence="5">
    <location>
        <begin position="95"/>
        <end position="222"/>
    </location>
</feature>
<proteinExistence type="inferred from homology"/>
<sequence length="409" mass="44257">MAPLIHGTSPPEIRNHSDDSLSKRAVSVVGTGSHYPPHELRSDELEKLISPFHDPNDPAIQTRRAAVPFDDPFWSDPKLPDIAECDVLFRKYGVPVAEEAARKALADWNGSFNDLTHVVVVTCTNTANPGLDYMICERLGLRKNVQRTLLHGVGCAGGAAALRTANELLLGAAFQGKPGRALVVACEICMIFFRSMLEDIVKAQEANVAMTLFGDGAGAMVLSNGICPKTSERAPLWNILNCRTTLLEDSASSIQFNIRPHGTQLILPFYSRVRLAKIQAGYDPVITKEVPGQTSAALPSGFQDLISSTPSLYSDKSNFDPSSYDWALHPGGYSIAVLAQNALGITEHHLRKTYEVYRSRGNTSSSTVISVINELAREQGTSESGRDKVIVAAFGPGITMELAVMARPA</sequence>
<keyword evidence="3" id="KW-0012">Acyltransferase</keyword>
<evidence type="ECO:0000256" key="3">
    <source>
        <dbReference type="RuleBase" id="RU003633"/>
    </source>
</evidence>
<feature type="domain" description="Chalcone/stilbene synthase C-terminal" evidence="6">
    <location>
        <begin position="322"/>
        <end position="405"/>
    </location>
</feature>
<dbReference type="PANTHER" id="PTHR11877">
    <property type="entry name" value="HYDROXYMETHYLGLUTARYL-COA SYNTHASE"/>
    <property type="match status" value="1"/>
</dbReference>
<protein>
    <submittedName>
        <fullName evidence="7">Unnamed protein product</fullName>
    </submittedName>
</protein>
<reference evidence="7" key="1">
    <citation type="submission" date="2023-04" db="EMBL/GenBank/DDBJ databases">
        <title>Aspergillus oryzae NBRC 4228.</title>
        <authorList>
            <person name="Ichikawa N."/>
            <person name="Sato H."/>
            <person name="Tonouchi N."/>
        </authorList>
    </citation>
    <scope>NUCLEOTIDE SEQUENCE</scope>
    <source>
        <strain evidence="7">NBRC 4228</strain>
    </source>
</reference>
<evidence type="ECO:0000259" key="6">
    <source>
        <dbReference type="Pfam" id="PF02797"/>
    </source>
</evidence>
<dbReference type="Proteomes" id="UP001165205">
    <property type="component" value="Unassembled WGS sequence"/>
</dbReference>
<evidence type="ECO:0000256" key="4">
    <source>
        <dbReference type="SAM" id="MobiDB-lite"/>
    </source>
</evidence>
<dbReference type="GO" id="GO:0016747">
    <property type="term" value="F:acyltransferase activity, transferring groups other than amino-acyl groups"/>
    <property type="evidence" value="ECO:0007669"/>
    <property type="project" value="InterPro"/>
</dbReference>
<evidence type="ECO:0000259" key="5">
    <source>
        <dbReference type="Pfam" id="PF00195"/>
    </source>
</evidence>
<comment type="similarity">
    <text evidence="1 3">Belongs to the thiolase-like superfamily. Chalcone/stilbene synthases family.</text>
</comment>
<name>A0AAN5C054_ASPOZ</name>
<evidence type="ECO:0000313" key="8">
    <source>
        <dbReference type="Proteomes" id="UP001165205"/>
    </source>
</evidence>
<comment type="caution">
    <text evidence="7">The sequence shown here is derived from an EMBL/GenBank/DDBJ whole genome shotgun (WGS) entry which is preliminary data.</text>
</comment>
<dbReference type="InterPro" id="IPR012328">
    <property type="entry name" value="Chalcone/stilbene_synt_C"/>
</dbReference>